<organism evidence="2 3">
    <name type="scientific">Flemingia macrophylla</name>
    <dbReference type="NCBI Taxonomy" id="520843"/>
    <lineage>
        <taxon>Eukaryota</taxon>
        <taxon>Viridiplantae</taxon>
        <taxon>Streptophyta</taxon>
        <taxon>Embryophyta</taxon>
        <taxon>Tracheophyta</taxon>
        <taxon>Spermatophyta</taxon>
        <taxon>Magnoliopsida</taxon>
        <taxon>eudicotyledons</taxon>
        <taxon>Gunneridae</taxon>
        <taxon>Pentapetalae</taxon>
        <taxon>rosids</taxon>
        <taxon>fabids</taxon>
        <taxon>Fabales</taxon>
        <taxon>Fabaceae</taxon>
        <taxon>Papilionoideae</taxon>
        <taxon>50 kb inversion clade</taxon>
        <taxon>NPAAA clade</taxon>
        <taxon>indigoferoid/millettioid clade</taxon>
        <taxon>Phaseoleae</taxon>
        <taxon>Flemingia</taxon>
    </lineage>
</organism>
<comment type="caution">
    <text evidence="2">The sequence shown here is derived from an EMBL/GenBank/DDBJ whole genome shotgun (WGS) entry which is preliminary data.</text>
</comment>
<protein>
    <submittedName>
        <fullName evidence="2">Uncharacterized protein</fullName>
    </submittedName>
</protein>
<evidence type="ECO:0000313" key="2">
    <source>
        <dbReference type="EMBL" id="KAL2330780.1"/>
    </source>
</evidence>
<keyword evidence="3" id="KW-1185">Reference proteome</keyword>
<evidence type="ECO:0000256" key="1">
    <source>
        <dbReference type="SAM" id="MobiDB-lite"/>
    </source>
</evidence>
<dbReference type="AlphaFoldDB" id="A0ABD1M4R6"/>
<evidence type="ECO:0000313" key="3">
    <source>
        <dbReference type="Proteomes" id="UP001603857"/>
    </source>
</evidence>
<accession>A0ABD1M4R6</accession>
<proteinExistence type="predicted"/>
<gene>
    <name evidence="2" type="ORF">Fmac_018361</name>
</gene>
<sequence length="293" mass="32452">MDQDDKKAMIRNMAFQVVLILIVVVSFLATQGVPQRLYAKLQNRPPNPRVALTEVEKAILLDPKDAASHLLKSMALDLQGFRSNALETLYAGLSHLVAASLAAEERGDALFKRVELKISLSQRKHVDSTMTVLKTETVEPLQPLQPRRCLPSLENAVVGERRRGRKCASAFASPPPQRAQPEHNNPHASTLGFPSSAYNFSSLRAHGSLQKAYSRASSLSPFYKGLQGGRKTIRPLKQSKDLKTLSLQSVIRSKNALMFRSTKWLKGLKALSLQCTTRLKSALMLKTSKCHKS</sequence>
<feature type="region of interest" description="Disordered" evidence="1">
    <location>
        <begin position="167"/>
        <end position="191"/>
    </location>
</feature>
<dbReference type="Proteomes" id="UP001603857">
    <property type="component" value="Unassembled WGS sequence"/>
</dbReference>
<name>A0ABD1M4R6_9FABA</name>
<dbReference type="EMBL" id="JBGMDY010000006">
    <property type="protein sequence ID" value="KAL2330780.1"/>
    <property type="molecule type" value="Genomic_DNA"/>
</dbReference>
<reference evidence="2 3" key="1">
    <citation type="submission" date="2024-08" db="EMBL/GenBank/DDBJ databases">
        <title>Insights into the chromosomal genome structure of Flemingia macrophylla.</title>
        <authorList>
            <person name="Ding Y."/>
            <person name="Zhao Y."/>
            <person name="Bi W."/>
            <person name="Wu M."/>
            <person name="Zhao G."/>
            <person name="Gong Y."/>
            <person name="Li W."/>
            <person name="Zhang P."/>
        </authorList>
    </citation>
    <scope>NUCLEOTIDE SEQUENCE [LARGE SCALE GENOMIC DNA]</scope>
    <source>
        <strain evidence="2">DYQJB</strain>
        <tissue evidence="2">Leaf</tissue>
    </source>
</reference>